<keyword evidence="2" id="KW-1185">Reference proteome</keyword>
<gene>
    <name evidence="1" type="ORF">HUK38_04775</name>
</gene>
<dbReference type="RefSeq" id="WP_182582998.1">
    <property type="nucleotide sequence ID" value="NZ_JABVCQ010000007.1"/>
</dbReference>
<evidence type="ECO:0000313" key="2">
    <source>
        <dbReference type="Proteomes" id="UP000548632"/>
    </source>
</evidence>
<accession>A0A839H7E8</accession>
<proteinExistence type="predicted"/>
<protein>
    <submittedName>
        <fullName evidence="1">Uncharacterized protein</fullName>
    </submittedName>
</protein>
<dbReference type="EMBL" id="JABVCQ010000007">
    <property type="protein sequence ID" value="MBB1125545.1"/>
    <property type="molecule type" value="Genomic_DNA"/>
</dbReference>
<dbReference type="Gene3D" id="2.40.30.20">
    <property type="match status" value="1"/>
</dbReference>
<reference evidence="1 2" key="1">
    <citation type="journal article" date="2020" name="Arch. Microbiol.">
        <title>The genome sequence of the giant phototrophic gammaproteobacterium Thiospirillum jenense gives insight into its physiological properties and phylogenetic relationships.</title>
        <authorList>
            <person name="Imhoff J.F."/>
            <person name="Meyer T.E."/>
            <person name="Kyndt J.A."/>
        </authorList>
    </citation>
    <scope>NUCLEOTIDE SEQUENCE [LARGE SCALE GENOMIC DNA]</scope>
    <source>
        <strain evidence="1 2">DSM 216</strain>
    </source>
</reference>
<dbReference type="Proteomes" id="UP000548632">
    <property type="component" value="Unassembled WGS sequence"/>
</dbReference>
<dbReference type="AlphaFoldDB" id="A0A839H7E8"/>
<comment type="caution">
    <text evidence="1">The sequence shown here is derived from an EMBL/GenBank/DDBJ whole genome shotgun (WGS) entry which is preliminary data.</text>
</comment>
<evidence type="ECO:0000313" key="1">
    <source>
        <dbReference type="EMBL" id="MBB1125545.1"/>
    </source>
</evidence>
<organism evidence="1 2">
    <name type="scientific">Thiospirillum jenense</name>
    <dbReference type="NCBI Taxonomy" id="1653858"/>
    <lineage>
        <taxon>Bacteria</taxon>
        <taxon>Pseudomonadati</taxon>
        <taxon>Pseudomonadota</taxon>
        <taxon>Gammaproteobacteria</taxon>
        <taxon>Chromatiales</taxon>
        <taxon>Chromatiaceae</taxon>
        <taxon>Thiospirillum</taxon>
    </lineage>
</organism>
<name>A0A839H7E8_9GAMM</name>
<sequence>MLDTSVKFFESAQAGAPTSTGQVGSLIGLLDACLVNGFGQVTVATLSVASDVATLTVSTGHGFTMVGNVGPVILIAGAEPAALNGEWRVASVTNTTTLTFATSEIADCTATGTITVKRAPAGWEKRYSGTNKAVYARTALDASPALIRVQDNGVSPSTAYTALIALYETMSDVDTGTNSTASSLRYIHHSNAANSTPMAWRLIANDKMAYLFIDQNVWKTAAAFGDLNSYKAGDLYSCVLNASNSAGATSPPIFYSLLSSSLMLRSYTGAAGVITVGGSSHSKSNAFSNAPQPYPSPVDNNFHAWPVEMWETAANVARGMLPGLWNPIHSQSSIPQGTIITDIPQLMGRTLFCQSVSGTNQFVCAIDITGPWT</sequence>
<dbReference type="InterPro" id="IPR023366">
    <property type="entry name" value="ATP_synth_asu-like_sf"/>
</dbReference>